<sequence>MVDWKKVIGTSVLSAGLIFSAFAPLASAESPTGAEAKVSTAGKGSNLLPAIEEHTGSPFDLGLVNEEKVKKLLIREGIVDKNASNQKQDQQMRNYLNERQKKTLGNAKKQKTLKKTIDPMKKSTKFAKDTQNKVVKSTQKKAETVDPIKQENWNGQTRKDKVLVLLMEFPDNAHNKITDKDDPILKYDDFNKQHYQNMIFGKNGYTGPDGQDFISVKKFYDQQSGNSYTIDGNVAGWYMADHPAAYYGGNDPATGSDGNPRELIYEALTKAAADKSISLSDYDQEDPDDWDGDDNTREPDGIIDHLMVIHSGVGEEAGGGRLGADAIWSHSWDLGGYVPIPGTHSDTTKERFPGQGVDQLLGYKYTVEPEDGAAGVFAHEYGHNLGLPDDYDTNYTHDSVGAPTAYWTIMASGSWGGKIPGTEPTGFGAKDKEFLQSTMPKSNWFHDTEYDLEALQKGTQVIDLDEASVKGTNADGIRINLPDKQTKINQPTSGTYEYFSGSQNNVDNRMTTSETIDLSSANSAELQFKTWYSIEQDFDYAYVGVSEDNGKNWTNIAGNITTTADPNVANLGNGITGESNGWKDATFDLSAYSGKKIMLRFEYVGDPYVAQAGFYVDDIAIKADGKAIFNDDAESSDPPFVFEGFSQDKGIKYTEQYYLVEWRNYAGADTALEHLNFGDQLMNYDPGMVVWYVDNNFDDNWVGDHPGDGFLGVVDAHQKAMQWKDTNIHDGVDNYGPASTQYQVADAAFSLNKTAKKVLDLREDYGRILKFAPQTAVATFDDSRDYSDPGQIYAGRNIPSYGLKIHVLGQADDLSVGRLALHVGDVDALTVEPLKTTVYSSQQGHNQIDLMGSVHDDGHGESVSLTYALVNADGKTVLSETENMVGLYQTFEHVLTIPKDLKSDKYTIKVTSTDAKDHTTSSKPLTITVDNTAPVITLKGDNPLEWEKGKAFKDPGFKASDNVDGNLQKDVKVSGQVDVEKTGEYTLTYSVTDKVGNTSSVKRNVEVLAKAVGDTGNTGGNGDDNGDTNGTGHSGNNGHSNNDQSGNVSNDHHSGTISTSDSAGAGNLPNTATHMFNWLLIGALMVAVGLTALILQRRKKRII</sequence>
<feature type="region of interest" description="Disordered" evidence="6">
    <location>
        <begin position="1012"/>
        <end position="1064"/>
    </location>
</feature>
<evidence type="ECO:0000256" key="4">
    <source>
        <dbReference type="ARBA" id="ARBA00022729"/>
    </source>
</evidence>
<evidence type="ECO:0000256" key="6">
    <source>
        <dbReference type="SAM" id="MobiDB-lite"/>
    </source>
</evidence>
<dbReference type="RefSeq" id="WP_188495138.1">
    <property type="nucleotide sequence ID" value="NZ_BMFV01000001.1"/>
</dbReference>
<evidence type="ECO:0000256" key="3">
    <source>
        <dbReference type="ARBA" id="ARBA00022525"/>
    </source>
</evidence>
<dbReference type="PANTHER" id="PTHR41775:SF1">
    <property type="entry name" value="PEPTIDASE M6-LIKE DOMAIN-CONTAINING PROTEIN"/>
    <property type="match status" value="1"/>
</dbReference>
<name>A0A8J3EJ50_9BACL</name>
<protein>
    <recommendedName>
        <fullName evidence="15">M6 family metalloprotease domain-containing protein</fullName>
    </recommendedName>
</protein>
<dbReference type="GO" id="GO:0008233">
    <property type="term" value="F:peptidase activity"/>
    <property type="evidence" value="ECO:0007669"/>
    <property type="project" value="InterPro"/>
</dbReference>
<keyword evidence="3" id="KW-0964">Secreted</keyword>
<gene>
    <name evidence="13" type="ORF">GCM10007096_01930</name>
</gene>
<comment type="subcellular location">
    <subcellularLocation>
        <location evidence="1">Secreted</location>
        <location evidence="1">Cell wall</location>
        <topology evidence="1">Peptidoglycan-anchor</topology>
    </subcellularLocation>
</comment>
<evidence type="ECO:0000313" key="14">
    <source>
        <dbReference type="Proteomes" id="UP000656813"/>
    </source>
</evidence>
<feature type="domain" description="Immune inhibitor A-like metallopeptidase VEG" evidence="12">
    <location>
        <begin position="652"/>
        <end position="817"/>
    </location>
</feature>
<dbReference type="SUPFAM" id="SSF55486">
    <property type="entry name" value="Metalloproteases ('zincins'), catalytic domain"/>
    <property type="match status" value="1"/>
</dbReference>
<dbReference type="GO" id="GO:0006508">
    <property type="term" value="P:proteolysis"/>
    <property type="evidence" value="ECO:0007669"/>
    <property type="project" value="InterPro"/>
</dbReference>
<evidence type="ECO:0000313" key="13">
    <source>
        <dbReference type="EMBL" id="GGH74071.1"/>
    </source>
</evidence>
<evidence type="ECO:0000259" key="11">
    <source>
        <dbReference type="Pfam" id="PF16403"/>
    </source>
</evidence>
<evidence type="ECO:0000259" key="10">
    <source>
        <dbReference type="Pfam" id="PF05547"/>
    </source>
</evidence>
<dbReference type="InterPro" id="IPR019931">
    <property type="entry name" value="LPXTG_anchor"/>
</dbReference>
<feature type="compositionally biased region" description="Low complexity" evidence="6">
    <location>
        <begin position="1027"/>
        <end position="1047"/>
    </location>
</feature>
<comment type="caution">
    <text evidence="13">The sequence shown here is derived from an EMBL/GenBank/DDBJ whole genome shotgun (WGS) entry which is preliminary data.</text>
</comment>
<evidence type="ECO:0000256" key="1">
    <source>
        <dbReference type="ARBA" id="ARBA00004168"/>
    </source>
</evidence>
<feature type="compositionally biased region" description="Polar residues" evidence="6">
    <location>
        <begin position="1055"/>
        <end position="1064"/>
    </location>
</feature>
<feature type="compositionally biased region" description="Acidic residues" evidence="6">
    <location>
        <begin position="282"/>
        <end position="293"/>
    </location>
</feature>
<dbReference type="InterPro" id="IPR013783">
    <property type="entry name" value="Ig-like_fold"/>
</dbReference>
<keyword evidence="7" id="KW-0472">Membrane</keyword>
<evidence type="ECO:0008006" key="15">
    <source>
        <dbReference type="Google" id="ProtNLM"/>
    </source>
</evidence>
<reference evidence="13" key="2">
    <citation type="submission" date="2020-09" db="EMBL/GenBank/DDBJ databases">
        <authorList>
            <person name="Sun Q."/>
            <person name="Zhou Y."/>
        </authorList>
    </citation>
    <scope>NUCLEOTIDE SEQUENCE</scope>
    <source>
        <strain evidence="13">CGMCC 1.12777</strain>
    </source>
</reference>
<proteinExistence type="predicted"/>
<keyword evidence="14" id="KW-1185">Reference proteome</keyword>
<feature type="transmembrane region" description="Helical" evidence="7">
    <location>
        <begin position="1075"/>
        <end position="1095"/>
    </location>
</feature>
<dbReference type="NCBIfam" id="TIGR01167">
    <property type="entry name" value="LPXTG_anchor"/>
    <property type="match status" value="1"/>
</dbReference>
<evidence type="ECO:0000256" key="8">
    <source>
        <dbReference type="SAM" id="SignalP"/>
    </source>
</evidence>
<keyword evidence="5" id="KW-0572">Peptidoglycan-anchor</keyword>
<keyword evidence="2" id="KW-0134">Cell wall</keyword>
<dbReference type="NCBIfam" id="TIGR03296">
    <property type="entry name" value="M6dom_TIGR03296"/>
    <property type="match status" value="1"/>
</dbReference>
<accession>A0A8J3EJ50</accession>
<evidence type="ECO:0000256" key="7">
    <source>
        <dbReference type="SAM" id="Phobius"/>
    </source>
</evidence>
<dbReference type="Pfam" id="PF00746">
    <property type="entry name" value="Gram_pos_anchor"/>
    <property type="match status" value="1"/>
</dbReference>
<dbReference type="Pfam" id="PF20774">
    <property type="entry name" value="InhA-like_VEG"/>
    <property type="match status" value="1"/>
</dbReference>
<feature type="domain" description="Gram-positive cocci surface proteins LPxTG" evidence="9">
    <location>
        <begin position="1064"/>
        <end position="1100"/>
    </location>
</feature>
<dbReference type="AlphaFoldDB" id="A0A8J3EJ50"/>
<keyword evidence="7" id="KW-0812">Transmembrane</keyword>
<dbReference type="Gene3D" id="2.60.40.10">
    <property type="entry name" value="Immunoglobulins"/>
    <property type="match status" value="2"/>
</dbReference>
<dbReference type="FunFam" id="2.60.40.10:FF:002029">
    <property type="entry name" value="Predicted protein"/>
    <property type="match status" value="1"/>
</dbReference>
<evidence type="ECO:0000259" key="9">
    <source>
        <dbReference type="Pfam" id="PF00746"/>
    </source>
</evidence>
<dbReference type="Pfam" id="PF20773">
    <property type="entry name" value="InhA-like_MAM"/>
    <property type="match status" value="1"/>
</dbReference>
<feature type="chain" id="PRO_5035263894" description="M6 family metalloprotease domain-containing protein" evidence="8">
    <location>
        <begin position="29"/>
        <end position="1103"/>
    </location>
</feature>
<dbReference type="PANTHER" id="PTHR41775">
    <property type="entry name" value="SECRETED PROTEIN-RELATED"/>
    <property type="match status" value="1"/>
</dbReference>
<keyword evidence="7" id="KW-1133">Transmembrane helix</keyword>
<reference evidence="13" key="1">
    <citation type="journal article" date="2014" name="Int. J. Syst. Evol. Microbiol.">
        <title>Complete genome sequence of Corynebacterium casei LMG S-19264T (=DSM 44701T), isolated from a smear-ripened cheese.</title>
        <authorList>
            <consortium name="US DOE Joint Genome Institute (JGI-PGF)"/>
            <person name="Walter F."/>
            <person name="Albersmeier A."/>
            <person name="Kalinowski J."/>
            <person name="Ruckert C."/>
        </authorList>
    </citation>
    <scope>NUCLEOTIDE SEQUENCE</scope>
    <source>
        <strain evidence="13">CGMCC 1.12777</strain>
    </source>
</reference>
<dbReference type="Gene3D" id="2.60.120.200">
    <property type="match status" value="1"/>
</dbReference>
<dbReference type="InterPro" id="IPR008757">
    <property type="entry name" value="Peptidase_M6-like_domain"/>
</dbReference>
<dbReference type="Pfam" id="PF05547">
    <property type="entry name" value="Peptidase_M6"/>
    <property type="match status" value="1"/>
</dbReference>
<dbReference type="InterPro" id="IPR048665">
    <property type="entry name" value="InhA-like_VEG"/>
</dbReference>
<feature type="domain" description="Peptidase M6-like" evidence="10">
    <location>
        <begin position="150"/>
        <end position="444"/>
    </location>
</feature>
<feature type="domain" description="Pesticidal crystal protein Cry22Aa Ig-like" evidence="11">
    <location>
        <begin position="936"/>
        <end position="1007"/>
    </location>
</feature>
<organism evidence="13 14">
    <name type="scientific">Pullulanibacillus pueri</name>
    <dbReference type="NCBI Taxonomy" id="1437324"/>
    <lineage>
        <taxon>Bacteria</taxon>
        <taxon>Bacillati</taxon>
        <taxon>Bacillota</taxon>
        <taxon>Bacilli</taxon>
        <taxon>Bacillales</taxon>
        <taxon>Sporolactobacillaceae</taxon>
        <taxon>Pullulanibacillus</taxon>
    </lineage>
</organism>
<dbReference type="EMBL" id="BMFV01000001">
    <property type="protein sequence ID" value="GGH74071.1"/>
    <property type="molecule type" value="Genomic_DNA"/>
</dbReference>
<feature type="signal peptide" evidence="8">
    <location>
        <begin position="1"/>
        <end position="28"/>
    </location>
</feature>
<keyword evidence="4 8" id="KW-0732">Signal</keyword>
<feature type="region of interest" description="Disordered" evidence="6">
    <location>
        <begin position="278"/>
        <end position="299"/>
    </location>
</feature>
<evidence type="ECO:0000259" key="12">
    <source>
        <dbReference type="Pfam" id="PF20774"/>
    </source>
</evidence>
<evidence type="ECO:0000256" key="2">
    <source>
        <dbReference type="ARBA" id="ARBA00022512"/>
    </source>
</evidence>
<dbReference type="Pfam" id="PF16403">
    <property type="entry name" value="Bact_surface_Ig-like"/>
    <property type="match status" value="1"/>
</dbReference>
<dbReference type="Proteomes" id="UP000656813">
    <property type="component" value="Unassembled WGS sequence"/>
</dbReference>
<dbReference type="InterPro" id="IPR032179">
    <property type="entry name" value="Cry22Aa_Ig-like"/>
</dbReference>
<evidence type="ECO:0000256" key="5">
    <source>
        <dbReference type="ARBA" id="ARBA00023088"/>
    </source>
</evidence>